<gene>
    <name evidence="2" type="ORF">H6F44_00595</name>
</gene>
<comment type="caution">
    <text evidence="2">The sequence shown here is derived from an EMBL/GenBank/DDBJ whole genome shotgun (WGS) entry which is preliminary data.</text>
</comment>
<dbReference type="InterPro" id="IPR051083">
    <property type="entry name" value="GrpII_Intron_Splice-Mob/Def"/>
</dbReference>
<dbReference type="PROSITE" id="PS50878">
    <property type="entry name" value="RT_POL"/>
    <property type="match status" value="1"/>
</dbReference>
<protein>
    <submittedName>
        <fullName evidence="2">RNA-directed DNA polymerase</fullName>
    </submittedName>
</protein>
<dbReference type="GO" id="GO:0003964">
    <property type="term" value="F:RNA-directed DNA polymerase activity"/>
    <property type="evidence" value="ECO:0007669"/>
    <property type="project" value="UniProtKB-KW"/>
</dbReference>
<evidence type="ECO:0000259" key="1">
    <source>
        <dbReference type="PROSITE" id="PS50878"/>
    </source>
</evidence>
<sequence length="506" mass="58370">MPLSPKEHFQKTSELAKSLSKSDIYEWLVTKGYFPESYVLPPCFTVTKYPAFGTVYFTHKKTKFQPEISEFQQVHFPKTELTDRTFGIIDPKIHSDIAFTISDNWSEVTDCLFHKDNQVCSYSFPIPLNHKTVGEIGELRSGRMIYEFIEMAENDVAAIAFRYKYLIKTDIKNFYPSIYTHSIPWALHEKSIIRQAKNRNDYNFIGNRLDKLFQSANDGCTNGIPIGPVVSDIISEIVLSGVDRELSKSINQDVLVVRFKDDYRILAKSESSGRSVIKALQAALKSYRLELNDGKTTIYRLPSGLFRNWVSEYHSANPQPKAFYDFKRFKEVYLSVIEIDKNNSGCGVIDRFLADIVTKNYKIRLKKLDNRSLVKTISLLLMLAELRTKSFPKILAIIESIIKSPFGLKHIDLIVDHLEEFLVTLKSEEMNNRYLITWIIYFIRANDLESKLKDCSCQFTDPIVYATYNDKFSAFGEHKDFNIFSNVKTTAKGITLLEHLDVFKPQ</sequence>
<dbReference type="Pfam" id="PF00078">
    <property type="entry name" value="RVT_1"/>
    <property type="match status" value="1"/>
</dbReference>
<keyword evidence="2" id="KW-0808">Transferase</keyword>
<dbReference type="AlphaFoldDB" id="A0A926UQ04"/>
<keyword evidence="3" id="KW-1185">Reference proteome</keyword>
<dbReference type="InterPro" id="IPR000477">
    <property type="entry name" value="RT_dom"/>
</dbReference>
<dbReference type="PANTHER" id="PTHR34047">
    <property type="entry name" value="NUCLEAR INTRON MATURASE 1, MITOCHONDRIAL-RELATED"/>
    <property type="match status" value="1"/>
</dbReference>
<proteinExistence type="predicted"/>
<keyword evidence="2" id="KW-0548">Nucleotidyltransferase</keyword>
<feature type="domain" description="Reverse transcriptase" evidence="1">
    <location>
        <begin position="1"/>
        <end position="314"/>
    </location>
</feature>
<dbReference type="EMBL" id="JACJPY010000001">
    <property type="protein sequence ID" value="MBD2148633.1"/>
    <property type="molecule type" value="Genomic_DNA"/>
</dbReference>
<reference evidence="2" key="1">
    <citation type="journal article" date="2015" name="ISME J.">
        <title>Draft Genome Sequence of Streptomyces incarnatus NRRL8089, which Produces the Nucleoside Antibiotic Sinefungin.</title>
        <authorList>
            <person name="Oshima K."/>
            <person name="Hattori M."/>
            <person name="Shimizu H."/>
            <person name="Fukuda K."/>
            <person name="Nemoto M."/>
            <person name="Inagaki K."/>
            <person name="Tamura T."/>
        </authorList>
    </citation>
    <scope>NUCLEOTIDE SEQUENCE</scope>
    <source>
        <strain evidence="2">FACHB-1277</strain>
    </source>
</reference>
<evidence type="ECO:0000313" key="3">
    <source>
        <dbReference type="Proteomes" id="UP000631421"/>
    </source>
</evidence>
<evidence type="ECO:0000313" key="2">
    <source>
        <dbReference type="EMBL" id="MBD2148633.1"/>
    </source>
</evidence>
<dbReference type="RefSeq" id="WP_190348971.1">
    <property type="nucleotide sequence ID" value="NZ_JACJPY010000001.1"/>
</dbReference>
<reference evidence="2" key="2">
    <citation type="submission" date="2020-08" db="EMBL/GenBank/DDBJ databases">
        <authorList>
            <person name="Chen M."/>
            <person name="Teng W."/>
            <person name="Zhao L."/>
            <person name="Hu C."/>
            <person name="Zhou Y."/>
            <person name="Han B."/>
            <person name="Song L."/>
            <person name="Shu W."/>
        </authorList>
    </citation>
    <scope>NUCLEOTIDE SEQUENCE</scope>
    <source>
        <strain evidence="2">FACHB-1277</strain>
    </source>
</reference>
<name>A0A926UQ04_9CYAN</name>
<dbReference type="PANTHER" id="PTHR34047:SF8">
    <property type="entry name" value="PROTEIN YKFC"/>
    <property type="match status" value="1"/>
</dbReference>
<keyword evidence="2" id="KW-0695">RNA-directed DNA polymerase</keyword>
<organism evidence="2 3">
    <name type="scientific">Pseudanabaena cinerea FACHB-1277</name>
    <dbReference type="NCBI Taxonomy" id="2949581"/>
    <lineage>
        <taxon>Bacteria</taxon>
        <taxon>Bacillati</taxon>
        <taxon>Cyanobacteriota</taxon>
        <taxon>Cyanophyceae</taxon>
        <taxon>Pseudanabaenales</taxon>
        <taxon>Pseudanabaenaceae</taxon>
        <taxon>Pseudanabaena</taxon>
        <taxon>Pseudanabaena cinerea</taxon>
    </lineage>
</organism>
<dbReference type="Proteomes" id="UP000631421">
    <property type="component" value="Unassembled WGS sequence"/>
</dbReference>
<dbReference type="CDD" id="cd01646">
    <property type="entry name" value="RT_Bac_retron_I"/>
    <property type="match status" value="1"/>
</dbReference>
<accession>A0A926UQ04</accession>